<dbReference type="InterPro" id="IPR036179">
    <property type="entry name" value="Ig-like_dom_sf"/>
</dbReference>
<dbReference type="AlphaFoldDB" id="A0AAE0VJG5"/>
<protein>
    <submittedName>
        <fullName evidence="1">Uncharacterized protein</fullName>
    </submittedName>
</protein>
<name>A0AAE0VJG5_9BIVA</name>
<keyword evidence="2" id="KW-1185">Reference proteome</keyword>
<reference evidence="1" key="1">
    <citation type="journal article" date="2021" name="Genome Biol. Evol.">
        <title>A High-Quality Reference Genome for a Parasitic Bivalve with Doubly Uniparental Inheritance (Bivalvia: Unionida).</title>
        <authorList>
            <person name="Smith C.H."/>
        </authorList>
    </citation>
    <scope>NUCLEOTIDE SEQUENCE</scope>
    <source>
        <strain evidence="1">CHS0354</strain>
    </source>
</reference>
<gene>
    <name evidence="1" type="ORF">CHS0354_034083</name>
</gene>
<sequence>MELVFSIPLYASKEVVEVLFYSGRWLFASRISICNPESAACDPPISYYRRWECRIKGNTISLTHKSVKFEDQGIYAVVATNAGILYDSAILNITTVNFTLN</sequence>
<comment type="caution">
    <text evidence="1">The sequence shown here is derived from an EMBL/GenBank/DDBJ whole genome shotgun (WGS) entry which is preliminary data.</text>
</comment>
<reference evidence="1" key="2">
    <citation type="journal article" date="2021" name="Genome Biol. Evol.">
        <title>Developing a high-quality reference genome for a parasitic bivalve with doubly uniparental inheritance (Bivalvia: Unionida).</title>
        <authorList>
            <person name="Smith C.H."/>
        </authorList>
    </citation>
    <scope>NUCLEOTIDE SEQUENCE</scope>
    <source>
        <strain evidence="1">CHS0354</strain>
        <tissue evidence="1">Mantle</tissue>
    </source>
</reference>
<reference evidence="1" key="3">
    <citation type="submission" date="2023-05" db="EMBL/GenBank/DDBJ databases">
        <authorList>
            <person name="Smith C.H."/>
        </authorList>
    </citation>
    <scope>NUCLEOTIDE SEQUENCE</scope>
    <source>
        <strain evidence="1">CHS0354</strain>
        <tissue evidence="1">Mantle</tissue>
    </source>
</reference>
<dbReference type="SUPFAM" id="SSF48726">
    <property type="entry name" value="Immunoglobulin"/>
    <property type="match status" value="1"/>
</dbReference>
<dbReference type="Proteomes" id="UP001195483">
    <property type="component" value="Unassembled WGS sequence"/>
</dbReference>
<organism evidence="1 2">
    <name type="scientific">Potamilus streckersoni</name>
    <dbReference type="NCBI Taxonomy" id="2493646"/>
    <lineage>
        <taxon>Eukaryota</taxon>
        <taxon>Metazoa</taxon>
        <taxon>Spiralia</taxon>
        <taxon>Lophotrochozoa</taxon>
        <taxon>Mollusca</taxon>
        <taxon>Bivalvia</taxon>
        <taxon>Autobranchia</taxon>
        <taxon>Heteroconchia</taxon>
        <taxon>Palaeoheterodonta</taxon>
        <taxon>Unionida</taxon>
        <taxon>Unionoidea</taxon>
        <taxon>Unionidae</taxon>
        <taxon>Ambleminae</taxon>
        <taxon>Lampsilini</taxon>
        <taxon>Potamilus</taxon>
    </lineage>
</organism>
<evidence type="ECO:0000313" key="2">
    <source>
        <dbReference type="Proteomes" id="UP001195483"/>
    </source>
</evidence>
<evidence type="ECO:0000313" key="1">
    <source>
        <dbReference type="EMBL" id="KAK3580139.1"/>
    </source>
</evidence>
<dbReference type="EMBL" id="JAEAOA010001989">
    <property type="protein sequence ID" value="KAK3580139.1"/>
    <property type="molecule type" value="Genomic_DNA"/>
</dbReference>
<proteinExistence type="predicted"/>
<accession>A0AAE0VJG5</accession>